<proteinExistence type="inferred from homology"/>
<keyword evidence="10" id="KW-1185">Reference proteome</keyword>
<comment type="subcellular location">
    <subcellularLocation>
        <location evidence="1">Cell membrane</location>
        <topology evidence="1">Multi-pass membrane protein</topology>
    </subcellularLocation>
</comment>
<feature type="transmembrane region" description="Helical" evidence="8">
    <location>
        <begin position="284"/>
        <end position="306"/>
    </location>
</feature>
<dbReference type="RefSeq" id="WP_343797545.1">
    <property type="nucleotide sequence ID" value="NZ_BAAADJ010000014.1"/>
</dbReference>
<evidence type="ECO:0000256" key="2">
    <source>
        <dbReference type="ARBA" id="ARBA00009773"/>
    </source>
</evidence>
<feature type="transmembrane region" description="Helical" evidence="8">
    <location>
        <begin position="70"/>
        <end position="91"/>
    </location>
</feature>
<evidence type="ECO:0000256" key="4">
    <source>
        <dbReference type="ARBA" id="ARBA00022475"/>
    </source>
</evidence>
<dbReference type="InterPro" id="IPR002549">
    <property type="entry name" value="AI-2E-like"/>
</dbReference>
<keyword evidence="3" id="KW-0813">Transport</keyword>
<name>A0ABN0W3M6_9BACI</name>
<evidence type="ECO:0000313" key="10">
    <source>
        <dbReference type="Proteomes" id="UP001500782"/>
    </source>
</evidence>
<evidence type="ECO:0000256" key="8">
    <source>
        <dbReference type="SAM" id="Phobius"/>
    </source>
</evidence>
<evidence type="ECO:0000256" key="1">
    <source>
        <dbReference type="ARBA" id="ARBA00004651"/>
    </source>
</evidence>
<organism evidence="9 10">
    <name type="scientific">Bacillus carboniphilus</name>
    <dbReference type="NCBI Taxonomy" id="86663"/>
    <lineage>
        <taxon>Bacteria</taxon>
        <taxon>Bacillati</taxon>
        <taxon>Bacillota</taxon>
        <taxon>Bacilli</taxon>
        <taxon>Bacillales</taxon>
        <taxon>Bacillaceae</taxon>
        <taxon>Bacillus</taxon>
    </lineage>
</organism>
<feature type="transmembrane region" description="Helical" evidence="8">
    <location>
        <begin position="247"/>
        <end position="277"/>
    </location>
</feature>
<feature type="transmembrane region" description="Helical" evidence="8">
    <location>
        <begin position="7"/>
        <end position="30"/>
    </location>
</feature>
<evidence type="ECO:0000256" key="6">
    <source>
        <dbReference type="ARBA" id="ARBA00022989"/>
    </source>
</evidence>
<feature type="transmembrane region" description="Helical" evidence="8">
    <location>
        <begin position="161"/>
        <end position="183"/>
    </location>
</feature>
<keyword evidence="7 8" id="KW-0472">Membrane</keyword>
<comment type="similarity">
    <text evidence="2">Belongs to the autoinducer-2 exporter (AI-2E) (TC 2.A.86) family.</text>
</comment>
<dbReference type="Pfam" id="PF01594">
    <property type="entry name" value="AI-2E_transport"/>
    <property type="match status" value="1"/>
</dbReference>
<evidence type="ECO:0000256" key="7">
    <source>
        <dbReference type="ARBA" id="ARBA00023136"/>
    </source>
</evidence>
<evidence type="ECO:0000256" key="3">
    <source>
        <dbReference type="ARBA" id="ARBA00022448"/>
    </source>
</evidence>
<keyword evidence="5 8" id="KW-0812">Transmembrane</keyword>
<reference evidence="9 10" key="1">
    <citation type="journal article" date="2019" name="Int. J. Syst. Evol. Microbiol.">
        <title>The Global Catalogue of Microorganisms (GCM) 10K type strain sequencing project: providing services to taxonomists for standard genome sequencing and annotation.</title>
        <authorList>
            <consortium name="The Broad Institute Genomics Platform"/>
            <consortium name="The Broad Institute Genome Sequencing Center for Infectious Disease"/>
            <person name="Wu L."/>
            <person name="Ma J."/>
        </authorList>
    </citation>
    <scope>NUCLEOTIDE SEQUENCE [LARGE SCALE GENOMIC DNA]</scope>
    <source>
        <strain evidence="9 10">JCM 9731</strain>
    </source>
</reference>
<feature type="transmembrane region" description="Helical" evidence="8">
    <location>
        <begin position="216"/>
        <end position="241"/>
    </location>
</feature>
<protein>
    <submittedName>
        <fullName evidence="9">AI-2E family transporter</fullName>
    </submittedName>
</protein>
<comment type="caution">
    <text evidence="9">The sequence shown here is derived from an EMBL/GenBank/DDBJ whole genome shotgun (WGS) entry which is preliminary data.</text>
</comment>
<accession>A0ABN0W3M6</accession>
<feature type="transmembrane region" description="Helical" evidence="8">
    <location>
        <begin position="312"/>
        <end position="337"/>
    </location>
</feature>
<keyword evidence="6 8" id="KW-1133">Transmembrane helix</keyword>
<sequence length="369" mass="41125">MFKSKVHFWTLQILLMVAIIYISTKIAFIFQPVGVFISTLFFPILISGFLYYLLNPLVKKLQSFKIPRTISIIIVYAIIIGLISLLLSYFIPAVTKQFKDLADNLPTYANQSVEFFEEMSDSPQFKWVMTQEYVTLEDIEQKLVEFANSLPNKLTNSLASIIGWVTSVTITIVTVPFLLFYMFKDGHKFGENLIKFLPSSYRSAGLKTLKETNKTLASYIQGQVLVALFVGTLSFIGYLIIDLPYALILAVVVVFTNIIPYIGPILGGAPALIIGLFESPMKAILVVIVITVAQQLEGNVLSPLILGKQLKIHPATIIILLLVAGNLAGILGMILAIPTYAVAKTVVVNLANFLRERRRILEEQTLEVE</sequence>
<dbReference type="PANTHER" id="PTHR21716:SF53">
    <property type="entry name" value="PERMEASE PERM-RELATED"/>
    <property type="match status" value="1"/>
</dbReference>
<feature type="transmembrane region" description="Helical" evidence="8">
    <location>
        <begin position="36"/>
        <end position="58"/>
    </location>
</feature>
<evidence type="ECO:0000313" key="9">
    <source>
        <dbReference type="EMBL" id="GAA0324243.1"/>
    </source>
</evidence>
<evidence type="ECO:0000256" key="5">
    <source>
        <dbReference type="ARBA" id="ARBA00022692"/>
    </source>
</evidence>
<keyword evidence="4" id="KW-1003">Cell membrane</keyword>
<dbReference type="Proteomes" id="UP001500782">
    <property type="component" value="Unassembled WGS sequence"/>
</dbReference>
<gene>
    <name evidence="9" type="ORF">GCM10008967_13470</name>
</gene>
<dbReference type="EMBL" id="BAAADJ010000014">
    <property type="protein sequence ID" value="GAA0324243.1"/>
    <property type="molecule type" value="Genomic_DNA"/>
</dbReference>
<dbReference type="PANTHER" id="PTHR21716">
    <property type="entry name" value="TRANSMEMBRANE PROTEIN"/>
    <property type="match status" value="1"/>
</dbReference>